<dbReference type="Proteomes" id="UP000295192">
    <property type="component" value="Unassembled WGS sequence"/>
</dbReference>
<feature type="compositionally biased region" description="Low complexity" evidence="1">
    <location>
        <begin position="14"/>
        <end position="35"/>
    </location>
</feature>
<keyword evidence="3" id="KW-1185">Reference proteome</keyword>
<gene>
    <name evidence="2" type="ORF">AWZ03_003260</name>
</gene>
<name>A0A484BR62_DRONA</name>
<proteinExistence type="predicted"/>
<comment type="caution">
    <text evidence="2">The sequence shown here is derived from an EMBL/GenBank/DDBJ whole genome shotgun (WGS) entry which is preliminary data.</text>
</comment>
<protein>
    <submittedName>
        <fullName evidence="2">Uncharacterized protein</fullName>
    </submittedName>
</protein>
<evidence type="ECO:0000313" key="2">
    <source>
        <dbReference type="EMBL" id="TDG50355.1"/>
    </source>
</evidence>
<sequence length="106" mass="11625">MSNGQAATFANDLSCNSSSSSNSSKSHSHGNSNYSNMLPMPNAVWQCAMQQLQLDQPDLQQVLQLRLLLLLLLLLLPLCYSSPTHTTPAAASIERCVHEAHTKKFQ</sequence>
<feature type="region of interest" description="Disordered" evidence="1">
    <location>
        <begin position="1"/>
        <end position="35"/>
    </location>
</feature>
<evidence type="ECO:0000256" key="1">
    <source>
        <dbReference type="SAM" id="MobiDB-lite"/>
    </source>
</evidence>
<dbReference type="EMBL" id="LSRL02000016">
    <property type="protein sequence ID" value="TDG50355.1"/>
    <property type="molecule type" value="Genomic_DNA"/>
</dbReference>
<feature type="compositionally biased region" description="Polar residues" evidence="1">
    <location>
        <begin position="1"/>
        <end position="13"/>
    </location>
</feature>
<reference evidence="2 3" key="1">
    <citation type="journal article" date="2019" name="J. Hered.">
        <title>An Improved Genome Assembly for Drosophila navojoa, the Basal Species in the mojavensis Cluster.</title>
        <authorList>
            <person name="Vanderlinde T."/>
            <person name="Dupim E.G."/>
            <person name="Nazario-Yepiz N.O."/>
            <person name="Carvalho A.B."/>
        </authorList>
    </citation>
    <scope>NUCLEOTIDE SEQUENCE [LARGE SCALE GENOMIC DNA]</scope>
    <source>
        <strain evidence="2">Navoj_Jal97</strain>
        <tissue evidence="2">Whole organism</tissue>
    </source>
</reference>
<accession>A0A484BR62</accession>
<organism evidence="2 3">
    <name type="scientific">Drosophila navojoa</name>
    <name type="common">Fruit fly</name>
    <dbReference type="NCBI Taxonomy" id="7232"/>
    <lineage>
        <taxon>Eukaryota</taxon>
        <taxon>Metazoa</taxon>
        <taxon>Ecdysozoa</taxon>
        <taxon>Arthropoda</taxon>
        <taxon>Hexapoda</taxon>
        <taxon>Insecta</taxon>
        <taxon>Pterygota</taxon>
        <taxon>Neoptera</taxon>
        <taxon>Endopterygota</taxon>
        <taxon>Diptera</taxon>
        <taxon>Brachycera</taxon>
        <taxon>Muscomorpha</taxon>
        <taxon>Ephydroidea</taxon>
        <taxon>Drosophilidae</taxon>
        <taxon>Drosophila</taxon>
    </lineage>
</organism>
<dbReference type="AlphaFoldDB" id="A0A484BR62"/>
<evidence type="ECO:0000313" key="3">
    <source>
        <dbReference type="Proteomes" id="UP000295192"/>
    </source>
</evidence>